<keyword evidence="1" id="KW-1133">Transmembrane helix</keyword>
<proteinExistence type="predicted"/>
<gene>
    <name evidence="2" type="ORF">BDW59DRAFT_152229</name>
</gene>
<organism evidence="2 3">
    <name type="scientific">Aspergillus cavernicola</name>
    <dbReference type="NCBI Taxonomy" id="176166"/>
    <lineage>
        <taxon>Eukaryota</taxon>
        <taxon>Fungi</taxon>
        <taxon>Dikarya</taxon>
        <taxon>Ascomycota</taxon>
        <taxon>Pezizomycotina</taxon>
        <taxon>Eurotiomycetes</taxon>
        <taxon>Eurotiomycetidae</taxon>
        <taxon>Eurotiales</taxon>
        <taxon>Aspergillaceae</taxon>
        <taxon>Aspergillus</taxon>
        <taxon>Aspergillus subgen. Nidulantes</taxon>
    </lineage>
</organism>
<keyword evidence="1" id="KW-0812">Transmembrane</keyword>
<dbReference type="Gene3D" id="3.40.50.20">
    <property type="match status" value="1"/>
</dbReference>
<dbReference type="InterPro" id="IPR036291">
    <property type="entry name" value="NAD(P)-bd_dom_sf"/>
</dbReference>
<keyword evidence="1" id="KW-0472">Membrane</keyword>
<feature type="transmembrane region" description="Helical" evidence="1">
    <location>
        <begin position="30"/>
        <end position="53"/>
    </location>
</feature>
<dbReference type="Proteomes" id="UP001610335">
    <property type="component" value="Unassembled WGS sequence"/>
</dbReference>
<comment type="caution">
    <text evidence="2">The sequence shown here is derived from an EMBL/GenBank/DDBJ whole genome shotgun (WGS) entry which is preliminary data.</text>
</comment>
<accession>A0ABR4HRR1</accession>
<evidence type="ECO:0008006" key="4">
    <source>
        <dbReference type="Google" id="ProtNLM"/>
    </source>
</evidence>
<dbReference type="SUPFAM" id="SSF51735">
    <property type="entry name" value="NAD(P)-binding Rossmann-fold domains"/>
    <property type="match status" value="1"/>
</dbReference>
<evidence type="ECO:0000313" key="3">
    <source>
        <dbReference type="Proteomes" id="UP001610335"/>
    </source>
</evidence>
<keyword evidence="3" id="KW-1185">Reference proteome</keyword>
<dbReference type="EMBL" id="JBFXLS010000086">
    <property type="protein sequence ID" value="KAL2818179.1"/>
    <property type="molecule type" value="Genomic_DNA"/>
</dbReference>
<evidence type="ECO:0000313" key="2">
    <source>
        <dbReference type="EMBL" id="KAL2818179.1"/>
    </source>
</evidence>
<protein>
    <recommendedName>
        <fullName evidence="4">ATP-grasp domain-containing protein</fullName>
    </recommendedName>
</protein>
<sequence>MSALGVRRAGLRQILQLIRRFQQGQILRHLLRITISLALLPLDSTILFVAIAIGHLSSLFSHSGPAKRRSEILRDVQFRPKTILITGVNTPHGLRVARCFYQEGHRVVGADITDIALASGESMSRALLAYYRIPKPQYGSKLLDVIQREKADLWIPCSQDTSVMEDAMAKQSIESKTGCKCITLDAEVAMQWSHRETFMQYLIENDLPIMECHQVQSRDSIHRILHRSPTKLYHLRRSAPALKQDTTIVLPKRTLSLTYLEVSEIQVSKDCPWLMQQQSRLGEFVADLLVVRGHVAAITIRPAKEESDWGCSPLNDGVAAAIQKLMENFALKSGPRNTGHLSVRLMVDQELNVNSIRYVVHIAACAHGAATITQLLHSTPVYSLISGYLAICSESGVVPNHSPEVLHGHNRTGLSKNPSQRPSLFRMLKGYDVRKVLPALYPVAQLVDRALYEVVELLFWKNWRFSTTDPLPWWWHTHVYQPSRELNLVLQHH</sequence>
<reference evidence="2 3" key="1">
    <citation type="submission" date="2024-07" db="EMBL/GenBank/DDBJ databases">
        <title>Section-level genome sequencing and comparative genomics of Aspergillus sections Usti and Cavernicolus.</title>
        <authorList>
            <consortium name="Lawrence Berkeley National Laboratory"/>
            <person name="Nybo J.L."/>
            <person name="Vesth T.C."/>
            <person name="Theobald S."/>
            <person name="Frisvad J.C."/>
            <person name="Larsen T.O."/>
            <person name="Kjaerboelling I."/>
            <person name="Rothschild-Mancinelli K."/>
            <person name="Lyhne E.K."/>
            <person name="Kogle M.E."/>
            <person name="Barry K."/>
            <person name="Clum A."/>
            <person name="Na H."/>
            <person name="Ledsgaard L."/>
            <person name="Lin J."/>
            <person name="Lipzen A."/>
            <person name="Kuo A."/>
            <person name="Riley R."/>
            <person name="Mondo S."/>
            <person name="LaButti K."/>
            <person name="Haridas S."/>
            <person name="Pangalinan J."/>
            <person name="Salamov A.A."/>
            <person name="Simmons B.A."/>
            <person name="Magnuson J.K."/>
            <person name="Chen J."/>
            <person name="Drula E."/>
            <person name="Henrissat B."/>
            <person name="Wiebenga A."/>
            <person name="Lubbers R.J."/>
            <person name="Gomes A.C."/>
            <person name="Makela M.R."/>
            <person name="Stajich J."/>
            <person name="Grigoriev I.V."/>
            <person name="Mortensen U.H."/>
            <person name="De vries R.P."/>
            <person name="Baker S.E."/>
            <person name="Andersen M.R."/>
        </authorList>
    </citation>
    <scope>NUCLEOTIDE SEQUENCE [LARGE SCALE GENOMIC DNA]</scope>
    <source>
        <strain evidence="2 3">CBS 600.67</strain>
    </source>
</reference>
<name>A0ABR4HRR1_9EURO</name>
<evidence type="ECO:0000256" key="1">
    <source>
        <dbReference type="SAM" id="Phobius"/>
    </source>
</evidence>